<organism evidence="1 2">
    <name type="scientific">Pseudonocardia ailaonensis</name>
    <dbReference type="NCBI Taxonomy" id="367279"/>
    <lineage>
        <taxon>Bacteria</taxon>
        <taxon>Bacillati</taxon>
        <taxon>Actinomycetota</taxon>
        <taxon>Actinomycetes</taxon>
        <taxon>Pseudonocardiales</taxon>
        <taxon>Pseudonocardiaceae</taxon>
        <taxon>Pseudonocardia</taxon>
    </lineage>
</organism>
<dbReference type="EMBL" id="BAAAQK010000029">
    <property type="protein sequence ID" value="GAA1879127.1"/>
    <property type="molecule type" value="Genomic_DNA"/>
</dbReference>
<evidence type="ECO:0008006" key="3">
    <source>
        <dbReference type="Google" id="ProtNLM"/>
    </source>
</evidence>
<evidence type="ECO:0000313" key="2">
    <source>
        <dbReference type="Proteomes" id="UP001500449"/>
    </source>
</evidence>
<name>A0ABN2NNZ5_9PSEU</name>
<gene>
    <name evidence="1" type="ORF">GCM10009836_70590</name>
</gene>
<protein>
    <recommendedName>
        <fullName evidence="3">FG-GAP repeat protein</fullName>
    </recommendedName>
</protein>
<comment type="caution">
    <text evidence="1">The sequence shown here is derived from an EMBL/GenBank/DDBJ whole genome shotgun (WGS) entry which is preliminary data.</text>
</comment>
<reference evidence="1 2" key="1">
    <citation type="journal article" date="2019" name="Int. J. Syst. Evol. Microbiol.">
        <title>The Global Catalogue of Microorganisms (GCM) 10K type strain sequencing project: providing services to taxonomists for standard genome sequencing and annotation.</title>
        <authorList>
            <consortium name="The Broad Institute Genomics Platform"/>
            <consortium name="The Broad Institute Genome Sequencing Center for Infectious Disease"/>
            <person name="Wu L."/>
            <person name="Ma J."/>
        </authorList>
    </citation>
    <scope>NUCLEOTIDE SEQUENCE [LARGE SCALE GENOMIC DNA]</scope>
    <source>
        <strain evidence="1 2">JCM 16009</strain>
    </source>
</reference>
<evidence type="ECO:0000313" key="1">
    <source>
        <dbReference type="EMBL" id="GAA1879127.1"/>
    </source>
</evidence>
<sequence length="93" mass="9595">MAEPEWVPGDPDGPVVRVGIGPADLDTDGDGVADTVAVAEGPDLLLHTDLDGDGLADRVLRLGPASFDRGTDDAVAGPGTGVVWWAPWTWFSA</sequence>
<accession>A0ABN2NNZ5</accession>
<proteinExistence type="predicted"/>
<dbReference type="RefSeq" id="WP_344427606.1">
    <property type="nucleotide sequence ID" value="NZ_BAAAQK010000029.1"/>
</dbReference>
<keyword evidence="2" id="KW-1185">Reference proteome</keyword>
<dbReference type="Proteomes" id="UP001500449">
    <property type="component" value="Unassembled WGS sequence"/>
</dbReference>